<accession>A0A246FLB7</accession>
<reference evidence="1 2" key="1">
    <citation type="submission" date="2017-06" db="EMBL/GenBank/DDBJ databases">
        <title>Hymenobacter amundsenii sp. nov. isolated from regoliths in Antarctica.</title>
        <authorList>
            <person name="Sedlacek I."/>
            <person name="Kralova S."/>
            <person name="Pantucek R."/>
            <person name="Svec P."/>
            <person name="Holochova P."/>
            <person name="Stankova E."/>
            <person name="Vrbovska V."/>
            <person name="Busse H.-J."/>
        </authorList>
    </citation>
    <scope>NUCLEOTIDE SEQUENCE [LARGE SCALE GENOMIC DNA]</scope>
    <source>
        <strain evidence="1 2">CCM 8682</strain>
    </source>
</reference>
<gene>
    <name evidence="1" type="ORF">CDA63_08080</name>
</gene>
<evidence type="ECO:0000313" key="2">
    <source>
        <dbReference type="Proteomes" id="UP000197277"/>
    </source>
</evidence>
<keyword evidence="2" id="KW-1185">Reference proteome</keyword>
<sequence>MELEVKLKFPTEKAAAILEWLRSLPYGAAELQSRHTYAPSEPVAMASNPEDAAERERVFYSLFGAWKSEETGDELNRMLQEARHTEQRDIEL</sequence>
<comment type="caution">
    <text evidence="1">The sequence shown here is derived from an EMBL/GenBank/DDBJ whole genome shotgun (WGS) entry which is preliminary data.</text>
</comment>
<proteinExistence type="predicted"/>
<name>A0A246FLB7_9BACT</name>
<organism evidence="1 2">
    <name type="scientific">Hymenobacter amundsenii</name>
    <dbReference type="NCBI Taxonomy" id="2006685"/>
    <lineage>
        <taxon>Bacteria</taxon>
        <taxon>Pseudomonadati</taxon>
        <taxon>Bacteroidota</taxon>
        <taxon>Cytophagia</taxon>
        <taxon>Cytophagales</taxon>
        <taxon>Hymenobacteraceae</taxon>
        <taxon>Hymenobacter</taxon>
    </lineage>
</organism>
<evidence type="ECO:0000313" key="1">
    <source>
        <dbReference type="EMBL" id="OWP63531.1"/>
    </source>
</evidence>
<dbReference type="OrthoDB" id="886255at2"/>
<protein>
    <submittedName>
        <fullName evidence="1">Uncharacterized protein</fullName>
    </submittedName>
</protein>
<dbReference type="RefSeq" id="WP_088463945.1">
    <property type="nucleotide sequence ID" value="NZ_NIRR01000010.1"/>
</dbReference>
<dbReference type="Proteomes" id="UP000197277">
    <property type="component" value="Unassembled WGS sequence"/>
</dbReference>
<dbReference type="EMBL" id="NIRR01000010">
    <property type="protein sequence ID" value="OWP63531.1"/>
    <property type="molecule type" value="Genomic_DNA"/>
</dbReference>
<dbReference type="AlphaFoldDB" id="A0A246FLB7"/>